<dbReference type="Pfam" id="PF13649">
    <property type="entry name" value="Methyltransf_25"/>
    <property type="match status" value="1"/>
</dbReference>
<dbReference type="Gene3D" id="3.40.50.150">
    <property type="entry name" value="Vaccinia Virus protein VP39"/>
    <property type="match status" value="1"/>
</dbReference>
<evidence type="ECO:0000256" key="1">
    <source>
        <dbReference type="ARBA" id="ARBA00022603"/>
    </source>
</evidence>
<keyword evidence="1 5" id="KW-0489">Methyltransferase</keyword>
<name>A0ABT9LHK4_STRGD</name>
<evidence type="ECO:0000259" key="4">
    <source>
        <dbReference type="Pfam" id="PF13649"/>
    </source>
</evidence>
<sequence>MSSQTVTPDPYGNLAESYDRLAQWAIDQQQESPRDRVGDFLQTFWQSQDRPVRTVLEICCGTGLMLAELARRGYVVTGLDRSAAMLEQARARMGGKTTLIRAELPDIPAPAGEFDAVVSAAGGLNYLSESQISATFGAVARLLPAGGTFTFDVFGQGFYAKFFDPSAPRVMALELDDISYIWTFTKPAEAPFVDMSYTQFSPASRAVDGEPAFIRTRDLHRYYPLPHATVLRLAAEHGFTDARAHDNYSSDPSGPHTLYDTWTMVRTGS</sequence>
<reference evidence="5 6" key="1">
    <citation type="submission" date="2023-07" db="EMBL/GenBank/DDBJ databases">
        <title>Sequencing the genomes of 1000 actinobacteria strains.</title>
        <authorList>
            <person name="Klenk H.-P."/>
        </authorList>
    </citation>
    <scope>NUCLEOTIDE SEQUENCE [LARGE SCALE GENOMIC DNA]</scope>
    <source>
        <strain evidence="5 6">DSM 40229</strain>
    </source>
</reference>
<dbReference type="RefSeq" id="WP_189425200.1">
    <property type="nucleotide sequence ID" value="NZ_BMSM01000051.1"/>
</dbReference>
<dbReference type="GeneID" id="91552660"/>
<dbReference type="GO" id="GO:0008168">
    <property type="term" value="F:methyltransferase activity"/>
    <property type="evidence" value="ECO:0007669"/>
    <property type="project" value="UniProtKB-KW"/>
</dbReference>
<dbReference type="PANTHER" id="PTHR43464">
    <property type="entry name" value="METHYLTRANSFERASE"/>
    <property type="match status" value="1"/>
</dbReference>
<proteinExistence type="predicted"/>
<keyword evidence="2" id="KW-0808">Transferase</keyword>
<evidence type="ECO:0000256" key="2">
    <source>
        <dbReference type="ARBA" id="ARBA00022679"/>
    </source>
</evidence>
<feature type="domain" description="Methyltransferase" evidence="4">
    <location>
        <begin position="55"/>
        <end position="147"/>
    </location>
</feature>
<dbReference type="EMBL" id="JAURUD010000001">
    <property type="protein sequence ID" value="MDP9683199.1"/>
    <property type="molecule type" value="Genomic_DNA"/>
</dbReference>
<keyword evidence="3" id="KW-0949">S-adenosyl-L-methionine</keyword>
<keyword evidence="6" id="KW-1185">Reference proteome</keyword>
<dbReference type="Proteomes" id="UP001231675">
    <property type="component" value="Unassembled WGS sequence"/>
</dbReference>
<dbReference type="InterPro" id="IPR029063">
    <property type="entry name" value="SAM-dependent_MTases_sf"/>
</dbReference>
<dbReference type="GO" id="GO:0032259">
    <property type="term" value="P:methylation"/>
    <property type="evidence" value="ECO:0007669"/>
    <property type="project" value="UniProtKB-KW"/>
</dbReference>
<organism evidence="5 6">
    <name type="scientific">Streptomyces griseoviridis</name>
    <dbReference type="NCBI Taxonomy" id="45398"/>
    <lineage>
        <taxon>Bacteria</taxon>
        <taxon>Bacillati</taxon>
        <taxon>Actinomycetota</taxon>
        <taxon>Actinomycetes</taxon>
        <taxon>Kitasatosporales</taxon>
        <taxon>Streptomycetaceae</taxon>
        <taxon>Streptomyces</taxon>
    </lineage>
</organism>
<accession>A0ABT9LHK4</accession>
<evidence type="ECO:0000313" key="6">
    <source>
        <dbReference type="Proteomes" id="UP001231675"/>
    </source>
</evidence>
<evidence type="ECO:0000313" key="5">
    <source>
        <dbReference type="EMBL" id="MDP9683199.1"/>
    </source>
</evidence>
<dbReference type="SUPFAM" id="SSF53335">
    <property type="entry name" value="S-adenosyl-L-methionine-dependent methyltransferases"/>
    <property type="match status" value="1"/>
</dbReference>
<evidence type="ECO:0000256" key="3">
    <source>
        <dbReference type="ARBA" id="ARBA00022691"/>
    </source>
</evidence>
<protein>
    <submittedName>
        <fullName evidence="5">SAM-dependent methyltransferase</fullName>
    </submittedName>
</protein>
<dbReference type="CDD" id="cd02440">
    <property type="entry name" value="AdoMet_MTases"/>
    <property type="match status" value="1"/>
</dbReference>
<dbReference type="PANTHER" id="PTHR43464:SF19">
    <property type="entry name" value="UBIQUINONE BIOSYNTHESIS O-METHYLTRANSFERASE, MITOCHONDRIAL"/>
    <property type="match status" value="1"/>
</dbReference>
<gene>
    <name evidence="5" type="ORF">J2S47_003701</name>
</gene>
<dbReference type="InterPro" id="IPR041698">
    <property type="entry name" value="Methyltransf_25"/>
</dbReference>
<comment type="caution">
    <text evidence="5">The sequence shown here is derived from an EMBL/GenBank/DDBJ whole genome shotgun (WGS) entry which is preliminary data.</text>
</comment>